<organism evidence="2 3">
    <name type="scientific">Thermaerobacter marianensis (strain ATCC 700841 / DSM 12885 / JCM 10246 / 7p75a)</name>
    <dbReference type="NCBI Taxonomy" id="644966"/>
    <lineage>
        <taxon>Bacteria</taxon>
        <taxon>Bacillati</taxon>
        <taxon>Bacillota</taxon>
        <taxon>Clostridia</taxon>
        <taxon>Eubacteriales</taxon>
        <taxon>Clostridiales Family XVII. Incertae Sedis</taxon>
        <taxon>Thermaerobacter</taxon>
    </lineage>
</organism>
<dbReference type="RefSeq" id="WP_013496729.1">
    <property type="nucleotide sequence ID" value="NC_014831.1"/>
</dbReference>
<keyword evidence="3" id="KW-1185">Reference proteome</keyword>
<accession>E6SLX6</accession>
<keyword evidence="1" id="KW-1133">Transmembrane helix</keyword>
<protein>
    <submittedName>
        <fullName evidence="2">Colicin V production protein</fullName>
    </submittedName>
</protein>
<keyword evidence="1" id="KW-0472">Membrane</keyword>
<evidence type="ECO:0000313" key="2">
    <source>
        <dbReference type="EMBL" id="ADU52434.1"/>
    </source>
</evidence>
<reference evidence="3" key="2">
    <citation type="journal article" date="2010" name="Stand. Genomic Sci.">
        <title>Complete genome sequence of Thermaerobacter marianensis type strain (7p75aT).</title>
        <authorList>
            <person name="Han C."/>
            <person name="Gu W."/>
            <person name="Zhang X."/>
            <person name="Lapidus A."/>
            <person name="Nolan M."/>
            <person name="Copeland A."/>
            <person name="Lucas S."/>
            <person name="Glavina Del Rio T."/>
            <person name="Tice H."/>
            <person name="Cheng J."/>
            <person name="Tapia R."/>
            <person name="Goodwin L."/>
            <person name="Pitluck S."/>
            <person name="Pagani I."/>
            <person name="Ivanova N."/>
            <person name="Mavromatis K."/>
            <person name="Mikhailova N."/>
            <person name="Pati A."/>
            <person name="Chen A."/>
            <person name="Palaniappan K."/>
            <person name="Land M."/>
            <person name="Hauser L."/>
            <person name="Chang Y."/>
            <person name="Jeffries C."/>
            <person name="Schneider S."/>
            <person name="Rohde M."/>
            <person name="Goker M."/>
            <person name="Pukall R."/>
            <person name="Woyke T."/>
            <person name="Bristow J."/>
            <person name="Eisen J."/>
            <person name="Markowitz V."/>
            <person name="Hugenholtz P."/>
            <person name="Kyrpides N."/>
            <person name="Klenk H."/>
            <person name="Detter J."/>
        </authorList>
    </citation>
    <scope>NUCLEOTIDE SEQUENCE [LARGE SCALE GENOMIC DNA]</scope>
    <source>
        <strain evidence="3">ATCC 700841 / DSM 12885 / JCM 10246 / 7p75a</strain>
    </source>
</reference>
<evidence type="ECO:0000256" key="1">
    <source>
        <dbReference type="SAM" id="Phobius"/>
    </source>
</evidence>
<dbReference type="HOGENOM" id="CLU_1110972_0_0_9"/>
<gene>
    <name evidence="2" type="ordered locus">Tmar_2357</name>
</gene>
<evidence type="ECO:0000313" key="3">
    <source>
        <dbReference type="Proteomes" id="UP000008915"/>
    </source>
</evidence>
<sequence>MDGGAGIATASGAWAVDAALAAVLAVAAWQGYRRGAVVALAGVATFALAAWLLAARAGELQSWAVRTGLLGRLAAVLEPVVGAWLPPEVAAAPVRPVELLRVLDALAQLPLPPELREQWADALRAAARAAGPGSTLGELLARVVAATLLADLGLYALPMAAGLFFAAVARRLTALLGATGLGAWNRAVGLVAGALEGALVAAGLLVTARYLAGLAPGLVDPAWWQALDQSRLAPILLGAWQALGPGSVTP</sequence>
<dbReference type="AlphaFoldDB" id="E6SLX6"/>
<keyword evidence="1" id="KW-0812">Transmembrane</keyword>
<feature type="transmembrane region" description="Helical" evidence="1">
    <location>
        <begin position="36"/>
        <end position="54"/>
    </location>
</feature>
<proteinExistence type="predicted"/>
<dbReference type="EMBL" id="CP002344">
    <property type="protein sequence ID" value="ADU52434.1"/>
    <property type="molecule type" value="Genomic_DNA"/>
</dbReference>
<feature type="transmembrane region" description="Helical" evidence="1">
    <location>
        <begin position="143"/>
        <end position="166"/>
    </location>
</feature>
<feature type="transmembrane region" description="Helical" evidence="1">
    <location>
        <begin position="6"/>
        <end position="29"/>
    </location>
</feature>
<reference evidence="2 3" key="1">
    <citation type="journal article" date="2010" name="Stand. Genomic Sci.">
        <title>Complete genome sequence of Thermaerobacter marianensis type strain (7p75a).</title>
        <authorList>
            <person name="Han C."/>
            <person name="Gu W."/>
            <person name="Zhang X."/>
            <person name="Lapidus A."/>
            <person name="Nolan M."/>
            <person name="Copeland A."/>
            <person name="Lucas S."/>
            <person name="Del Rio T.G."/>
            <person name="Tice H."/>
            <person name="Cheng J.F."/>
            <person name="Tapia R."/>
            <person name="Goodwin L."/>
            <person name="Pitluck S."/>
            <person name="Pagani I."/>
            <person name="Ivanova N."/>
            <person name="Mavromatis K."/>
            <person name="Mikhailova N."/>
            <person name="Pati A."/>
            <person name="Chen A."/>
            <person name="Palaniappan K."/>
            <person name="Land M."/>
            <person name="Hauser L."/>
            <person name="Chang Y.J."/>
            <person name="Jeffries C.D."/>
            <person name="Schneider S."/>
            <person name="Rohde M."/>
            <person name="Goker M."/>
            <person name="Pukall R."/>
            <person name="Woyke T."/>
            <person name="Bristow J."/>
            <person name="Eisen J.A."/>
            <person name="Markowitz V."/>
            <person name="Hugenholtz P."/>
            <person name="Kyrpides N.C."/>
            <person name="Klenk H.P."/>
            <person name="Detter J.C."/>
        </authorList>
    </citation>
    <scope>NUCLEOTIDE SEQUENCE [LARGE SCALE GENOMIC DNA]</scope>
    <source>
        <strain evidence="3">ATCC 700841 / DSM 12885 / JCM 10246 / 7p75a</strain>
    </source>
</reference>
<dbReference type="STRING" id="644966.Tmar_2357"/>
<dbReference type="Proteomes" id="UP000008915">
    <property type="component" value="Chromosome"/>
</dbReference>
<dbReference type="KEGG" id="tmr:Tmar_2357"/>
<feature type="transmembrane region" description="Helical" evidence="1">
    <location>
        <begin position="187"/>
        <end position="212"/>
    </location>
</feature>
<name>E6SLX6_THEM7</name>